<evidence type="ECO:0000313" key="4">
    <source>
        <dbReference type="Proteomes" id="UP000016931"/>
    </source>
</evidence>
<dbReference type="Proteomes" id="UP000016931">
    <property type="component" value="Unassembled WGS sequence"/>
</dbReference>
<name>N1QEH5_SPHMS</name>
<reference evidence="3 4" key="1">
    <citation type="journal article" date="2012" name="PLoS Pathog.">
        <title>Diverse lifestyles and strategies of plant pathogenesis encoded in the genomes of eighteen Dothideomycetes fungi.</title>
        <authorList>
            <person name="Ohm R.A."/>
            <person name="Feau N."/>
            <person name="Henrissat B."/>
            <person name="Schoch C.L."/>
            <person name="Horwitz B.A."/>
            <person name="Barry K.W."/>
            <person name="Condon B.J."/>
            <person name="Copeland A.C."/>
            <person name="Dhillon B."/>
            <person name="Glaser F."/>
            <person name="Hesse C.N."/>
            <person name="Kosti I."/>
            <person name="LaButti K."/>
            <person name="Lindquist E.A."/>
            <person name="Lucas S."/>
            <person name="Salamov A.A."/>
            <person name="Bradshaw R.E."/>
            <person name="Ciuffetti L."/>
            <person name="Hamelin R.C."/>
            <person name="Kema G.H.J."/>
            <person name="Lawrence C."/>
            <person name="Scott J.A."/>
            <person name="Spatafora J.W."/>
            <person name="Turgeon B.G."/>
            <person name="de Wit P.J.G.M."/>
            <person name="Zhong S."/>
            <person name="Goodwin S.B."/>
            <person name="Grigoriev I.V."/>
        </authorList>
    </citation>
    <scope>NUCLEOTIDE SEQUENCE [LARGE SCALE GENOMIC DNA]</scope>
    <source>
        <strain evidence="3 4">SO2202</strain>
    </source>
</reference>
<feature type="region of interest" description="Disordered" evidence="1">
    <location>
        <begin position="33"/>
        <end position="54"/>
    </location>
</feature>
<organism evidence="3 4">
    <name type="scientific">Sphaerulina musiva (strain SO2202)</name>
    <name type="common">Poplar stem canker fungus</name>
    <name type="synonym">Septoria musiva</name>
    <dbReference type="NCBI Taxonomy" id="692275"/>
    <lineage>
        <taxon>Eukaryota</taxon>
        <taxon>Fungi</taxon>
        <taxon>Dikarya</taxon>
        <taxon>Ascomycota</taxon>
        <taxon>Pezizomycotina</taxon>
        <taxon>Dothideomycetes</taxon>
        <taxon>Dothideomycetidae</taxon>
        <taxon>Mycosphaerellales</taxon>
        <taxon>Mycosphaerellaceae</taxon>
        <taxon>Sphaerulina</taxon>
    </lineage>
</organism>
<gene>
    <name evidence="3" type="ORF">SEPMUDRAFT_157907</name>
</gene>
<dbReference type="GeneID" id="27904892"/>
<dbReference type="EMBL" id="KB456267">
    <property type="protein sequence ID" value="EMF10780.1"/>
    <property type="molecule type" value="Genomic_DNA"/>
</dbReference>
<dbReference type="HOGENOM" id="CLU_1305542_0_0_1"/>
<feature type="chain" id="PRO_5004110705" evidence="2">
    <location>
        <begin position="23"/>
        <end position="211"/>
    </location>
</feature>
<keyword evidence="2" id="KW-0732">Signal</keyword>
<evidence type="ECO:0000256" key="2">
    <source>
        <dbReference type="SAM" id="SignalP"/>
    </source>
</evidence>
<dbReference type="OrthoDB" id="191080at2759"/>
<evidence type="ECO:0000313" key="3">
    <source>
        <dbReference type="EMBL" id="EMF10780.1"/>
    </source>
</evidence>
<dbReference type="RefSeq" id="XP_016758901.1">
    <property type="nucleotide sequence ID" value="XM_016907755.1"/>
</dbReference>
<evidence type="ECO:0000256" key="1">
    <source>
        <dbReference type="SAM" id="MobiDB-lite"/>
    </source>
</evidence>
<keyword evidence="4" id="KW-1185">Reference proteome</keyword>
<feature type="compositionally biased region" description="Basic and acidic residues" evidence="1">
    <location>
        <begin position="45"/>
        <end position="54"/>
    </location>
</feature>
<sequence length="211" mass="23487">MHCSSLTAGPLALFALSTQTLGKSTRIPRHNNIEQIPMGNNAPLHEPETAKRPTEETVIHHTVTKTRYEFEFVTATTTSTTTKTATLGPYYTALPEFGVVMKGPPLEIPRRKSKTCNATACAVCRLQYGCQDEREMWCVLIPKNSMLLCLMLINESVYSAMRSHIALVRNRPYMQCSDQRYGLRGELAPASPRSAFVCVALSKLHLISVRS</sequence>
<accession>N1QEH5</accession>
<dbReference type="AlphaFoldDB" id="N1QEH5"/>
<feature type="signal peptide" evidence="2">
    <location>
        <begin position="1"/>
        <end position="22"/>
    </location>
</feature>
<protein>
    <submittedName>
        <fullName evidence="3">Uncharacterized protein</fullName>
    </submittedName>
</protein>
<proteinExistence type="predicted"/>